<evidence type="ECO:0000256" key="9">
    <source>
        <dbReference type="ARBA" id="ARBA00022989"/>
    </source>
</evidence>
<keyword evidence="6 13" id="KW-0812">Transmembrane</keyword>
<dbReference type="PANTHER" id="PTHR30529:SF1">
    <property type="entry name" value="CYTOCHROME B561 HOMOLOG 2"/>
    <property type="match status" value="1"/>
</dbReference>
<dbReference type="GO" id="GO:0046872">
    <property type="term" value="F:metal ion binding"/>
    <property type="evidence" value="ECO:0007669"/>
    <property type="project" value="UniProtKB-KW"/>
</dbReference>
<evidence type="ECO:0000256" key="5">
    <source>
        <dbReference type="ARBA" id="ARBA00022617"/>
    </source>
</evidence>
<evidence type="ECO:0000256" key="13">
    <source>
        <dbReference type="SAM" id="Phobius"/>
    </source>
</evidence>
<organism evidence="15 16">
    <name type="scientific">Erythrobacter neustonensis</name>
    <dbReference type="NCBI Taxonomy" id="1112"/>
    <lineage>
        <taxon>Bacteria</taxon>
        <taxon>Pseudomonadati</taxon>
        <taxon>Pseudomonadota</taxon>
        <taxon>Alphaproteobacteria</taxon>
        <taxon>Sphingomonadales</taxon>
        <taxon>Erythrobacteraceae</taxon>
        <taxon>Erythrobacter/Porphyrobacter group</taxon>
        <taxon>Erythrobacter</taxon>
    </lineage>
</organism>
<dbReference type="STRING" id="1112.A9D12_06350"/>
<dbReference type="EMBL" id="CP016033">
    <property type="protein sequence ID" value="ANK14147.1"/>
    <property type="molecule type" value="Genomic_DNA"/>
</dbReference>
<sequence length="174" mass="19257">MTDTAQRYNRVARALHWIIAALIIGNLAGGLLHDALEDVINLMPLHKASGMTVLALSLVRIAWRVTWRAPAHPKGMSGLEVLAAKATHLLFYGLMLAMPVTGWIMSSAGKYPLSWFGLFDLPKLPVTRDSALYNIGHEGHELLGWLFLALVVLHVGAALRHHFLLKDNVLRRMA</sequence>
<dbReference type="Pfam" id="PF01292">
    <property type="entry name" value="Ni_hydr_CYTB"/>
    <property type="match status" value="1"/>
</dbReference>
<keyword evidence="10" id="KW-0408">Iron</keyword>
<keyword evidence="4" id="KW-1003">Cell membrane</keyword>
<name>A0A192D8F8_9SPHN</name>
<feature type="transmembrane region" description="Helical" evidence="13">
    <location>
        <begin position="86"/>
        <end position="105"/>
    </location>
</feature>
<accession>A0A192D8F8</accession>
<evidence type="ECO:0000256" key="6">
    <source>
        <dbReference type="ARBA" id="ARBA00022692"/>
    </source>
</evidence>
<evidence type="ECO:0000256" key="12">
    <source>
        <dbReference type="ARBA" id="ARBA00037975"/>
    </source>
</evidence>
<evidence type="ECO:0000256" key="10">
    <source>
        <dbReference type="ARBA" id="ARBA00023004"/>
    </source>
</evidence>
<dbReference type="RefSeq" id="WP_068353828.1">
    <property type="nucleotide sequence ID" value="NZ_CP016033.1"/>
</dbReference>
<protein>
    <submittedName>
        <fullName evidence="15">Cytochrome B</fullName>
    </submittedName>
</protein>
<dbReference type="Gene3D" id="1.20.950.20">
    <property type="entry name" value="Transmembrane di-heme cytochromes, Chain C"/>
    <property type="match status" value="1"/>
</dbReference>
<dbReference type="GO" id="GO:0005886">
    <property type="term" value="C:plasma membrane"/>
    <property type="evidence" value="ECO:0007669"/>
    <property type="project" value="UniProtKB-SubCell"/>
</dbReference>
<evidence type="ECO:0000256" key="4">
    <source>
        <dbReference type="ARBA" id="ARBA00022475"/>
    </source>
</evidence>
<comment type="similarity">
    <text evidence="12">Belongs to the cytochrome b561 family.</text>
</comment>
<dbReference type="KEGG" id="pns:A9D12_06350"/>
<feature type="transmembrane region" description="Helical" evidence="13">
    <location>
        <begin position="45"/>
        <end position="65"/>
    </location>
</feature>
<comment type="subcellular location">
    <subcellularLocation>
        <location evidence="2">Cell membrane</location>
        <topology evidence="2">Multi-pass membrane protein</topology>
    </subcellularLocation>
</comment>
<keyword evidence="9 13" id="KW-1133">Transmembrane helix</keyword>
<evidence type="ECO:0000313" key="15">
    <source>
        <dbReference type="EMBL" id="ANK14147.1"/>
    </source>
</evidence>
<evidence type="ECO:0000256" key="3">
    <source>
        <dbReference type="ARBA" id="ARBA00022448"/>
    </source>
</evidence>
<keyword evidence="16" id="KW-1185">Reference proteome</keyword>
<evidence type="ECO:0000256" key="1">
    <source>
        <dbReference type="ARBA" id="ARBA00001970"/>
    </source>
</evidence>
<reference evidence="15 16" key="1">
    <citation type="submission" date="2016-05" db="EMBL/GenBank/DDBJ databases">
        <title>Compelete Genome Sequence of Bacteriochlorophyll-Synthesizing Bacterium Porphyrobacter neustonensis DSM 9434.</title>
        <authorList>
            <person name="Shi X.-L."/>
            <person name="Wu Y.-H."/>
            <person name="Cheng H."/>
            <person name="Xu L."/>
            <person name="Zhang X.-Q."/>
            <person name="Wang C.-S."/>
            <person name="Xu X.-W."/>
        </authorList>
    </citation>
    <scope>NUCLEOTIDE SEQUENCE [LARGE SCALE GENOMIC DNA]</scope>
    <source>
        <strain evidence="15 16">DSM 9434</strain>
    </source>
</reference>
<dbReference type="Proteomes" id="UP000078263">
    <property type="component" value="Chromosome"/>
</dbReference>
<dbReference type="InterPro" id="IPR011577">
    <property type="entry name" value="Cyt_b561_bac/Ni-Hgenase"/>
</dbReference>
<dbReference type="SUPFAM" id="SSF81342">
    <property type="entry name" value="Transmembrane di-heme cytochromes"/>
    <property type="match status" value="1"/>
</dbReference>
<evidence type="ECO:0000259" key="14">
    <source>
        <dbReference type="Pfam" id="PF01292"/>
    </source>
</evidence>
<keyword evidence="5" id="KW-0349">Heme</keyword>
<dbReference type="GO" id="GO:0020037">
    <property type="term" value="F:heme binding"/>
    <property type="evidence" value="ECO:0007669"/>
    <property type="project" value="TreeGrafter"/>
</dbReference>
<proteinExistence type="inferred from homology"/>
<feature type="transmembrane region" description="Helical" evidence="13">
    <location>
        <begin position="142"/>
        <end position="163"/>
    </location>
</feature>
<comment type="cofactor">
    <cofactor evidence="1">
        <name>heme b</name>
        <dbReference type="ChEBI" id="CHEBI:60344"/>
    </cofactor>
</comment>
<evidence type="ECO:0000256" key="8">
    <source>
        <dbReference type="ARBA" id="ARBA00022982"/>
    </source>
</evidence>
<feature type="transmembrane region" description="Helical" evidence="13">
    <location>
        <begin position="14"/>
        <end position="33"/>
    </location>
</feature>
<keyword evidence="3" id="KW-0813">Transport</keyword>
<evidence type="ECO:0000256" key="2">
    <source>
        <dbReference type="ARBA" id="ARBA00004651"/>
    </source>
</evidence>
<feature type="domain" description="Cytochrome b561 bacterial/Ni-hydrogenase" evidence="14">
    <location>
        <begin position="7"/>
        <end position="173"/>
    </location>
</feature>
<dbReference type="GO" id="GO:0009055">
    <property type="term" value="F:electron transfer activity"/>
    <property type="evidence" value="ECO:0007669"/>
    <property type="project" value="InterPro"/>
</dbReference>
<keyword evidence="7" id="KW-0479">Metal-binding</keyword>
<keyword evidence="11 13" id="KW-0472">Membrane</keyword>
<dbReference type="AlphaFoldDB" id="A0A192D8F8"/>
<gene>
    <name evidence="15" type="ORF">A9D12_06350</name>
</gene>
<evidence type="ECO:0000313" key="16">
    <source>
        <dbReference type="Proteomes" id="UP000078263"/>
    </source>
</evidence>
<dbReference type="GO" id="GO:0022904">
    <property type="term" value="P:respiratory electron transport chain"/>
    <property type="evidence" value="ECO:0007669"/>
    <property type="project" value="InterPro"/>
</dbReference>
<dbReference type="PANTHER" id="PTHR30529">
    <property type="entry name" value="CYTOCHROME B561"/>
    <property type="match status" value="1"/>
</dbReference>
<dbReference type="InterPro" id="IPR052168">
    <property type="entry name" value="Cytochrome_b561_oxidase"/>
</dbReference>
<evidence type="ECO:0000256" key="7">
    <source>
        <dbReference type="ARBA" id="ARBA00022723"/>
    </source>
</evidence>
<keyword evidence="8" id="KW-0249">Electron transport</keyword>
<dbReference type="InterPro" id="IPR016174">
    <property type="entry name" value="Di-haem_cyt_TM"/>
</dbReference>
<dbReference type="OrthoDB" id="1247465at2"/>
<evidence type="ECO:0000256" key="11">
    <source>
        <dbReference type="ARBA" id="ARBA00023136"/>
    </source>
</evidence>